<feature type="chain" id="PRO_5003548863" description="DUF3298 domain-containing protein" evidence="1">
    <location>
        <begin position="24"/>
        <end position="222"/>
    </location>
</feature>
<reference evidence="3 4" key="1">
    <citation type="submission" date="2011-11" db="EMBL/GenBank/DDBJ databases">
        <title>The Genome Sequence of Dialister succinatiphilus YIT 11850.</title>
        <authorList>
            <consortium name="The Broad Institute Genome Sequencing Platform"/>
            <person name="Earl A."/>
            <person name="Ward D."/>
            <person name="Feldgarden M."/>
            <person name="Gevers D."/>
            <person name="Morotomi M."/>
            <person name="Young S.K."/>
            <person name="Zeng Q."/>
            <person name="Gargeya S."/>
            <person name="Fitzgerald M."/>
            <person name="Haas B."/>
            <person name="Abouelleil A."/>
            <person name="Alvarado L."/>
            <person name="Arachchi H.M."/>
            <person name="Berlin A."/>
            <person name="Brown A."/>
            <person name="Chapman S.B."/>
            <person name="Dunbar C."/>
            <person name="Gearin G."/>
            <person name="Goldberg J."/>
            <person name="Griggs A."/>
            <person name="Gujja S."/>
            <person name="Heiman D."/>
            <person name="Howarth C."/>
            <person name="Lui A."/>
            <person name="MacDonald P.J.P."/>
            <person name="Montmayeur A."/>
            <person name="Murphy C."/>
            <person name="Neiman D."/>
            <person name="Pearson M."/>
            <person name="Priest M."/>
            <person name="Roberts A."/>
            <person name="Saif S."/>
            <person name="Shea T."/>
            <person name="Sisk P."/>
            <person name="Stolte C."/>
            <person name="Sykes S."/>
            <person name="Wortman J."/>
            <person name="Nusbaum C."/>
            <person name="Birren B."/>
        </authorList>
    </citation>
    <scope>NUCLEOTIDE SEQUENCE [LARGE SCALE GENOMIC DNA]</scope>
    <source>
        <strain evidence="3 4">YIT 11850</strain>
    </source>
</reference>
<evidence type="ECO:0000259" key="2">
    <source>
        <dbReference type="Pfam" id="PF11738"/>
    </source>
</evidence>
<evidence type="ECO:0000313" key="3">
    <source>
        <dbReference type="EMBL" id="EHO62831.1"/>
    </source>
</evidence>
<dbReference type="Gene3D" id="3.90.640.20">
    <property type="entry name" value="Heat-shock cognate protein, ATPase"/>
    <property type="match status" value="1"/>
</dbReference>
<protein>
    <recommendedName>
        <fullName evidence="2">DUF3298 domain-containing protein</fullName>
    </recommendedName>
</protein>
<dbReference type="eggNOG" id="ENOG5033E4U">
    <property type="taxonomic scope" value="Bacteria"/>
</dbReference>
<dbReference type="Proteomes" id="UP000003277">
    <property type="component" value="Unassembled WGS sequence"/>
</dbReference>
<dbReference type="Pfam" id="PF11738">
    <property type="entry name" value="DUF3298"/>
    <property type="match status" value="1"/>
</dbReference>
<feature type="domain" description="DUF3298" evidence="2">
    <location>
        <begin position="178"/>
        <end position="216"/>
    </location>
</feature>
<dbReference type="STRING" id="742743.HMPREF9453_01240"/>
<keyword evidence="1" id="KW-0732">Signal</keyword>
<feature type="signal peptide" evidence="1">
    <location>
        <begin position="1"/>
        <end position="23"/>
    </location>
</feature>
<evidence type="ECO:0000256" key="1">
    <source>
        <dbReference type="SAM" id="SignalP"/>
    </source>
</evidence>
<gene>
    <name evidence="3" type="ORF">HMPREF9453_01240</name>
</gene>
<dbReference type="PATRIC" id="fig|742743.3.peg.1260"/>
<dbReference type="InterPro" id="IPR037126">
    <property type="entry name" value="PdaC/RsiV-like_sf"/>
</dbReference>
<dbReference type="EMBL" id="ADLT01000043">
    <property type="protein sequence ID" value="EHO62831.1"/>
    <property type="molecule type" value="Genomic_DNA"/>
</dbReference>
<organism evidence="3 4">
    <name type="scientific">Dialister succinatiphilus YIT 11850</name>
    <dbReference type="NCBI Taxonomy" id="742743"/>
    <lineage>
        <taxon>Bacteria</taxon>
        <taxon>Bacillati</taxon>
        <taxon>Bacillota</taxon>
        <taxon>Negativicutes</taxon>
        <taxon>Veillonellales</taxon>
        <taxon>Veillonellaceae</taxon>
        <taxon>Dialister</taxon>
    </lineage>
</organism>
<comment type="caution">
    <text evidence="3">The sequence shown here is derived from an EMBL/GenBank/DDBJ whole genome shotgun (WGS) entry which is preliminary data.</text>
</comment>
<accession>H1D0V2</accession>
<sequence length="222" mass="24967">MKWKTAALALSLFLALSAGSAEAEWTLGPGLAPPLPTNPAFSTKGWQEGTMNVNIPVSKDENLLKRARINAAVEVETDCFTRTIEKRNEIWKTSGWVTWQSAMDRKDSPVTSFLLVESSYPDRAAHPMSRAVAMNFDRLGHRVTLKDLKKTMGNLTVEEVNRQIDIQCGERNIHLFARHEVRKLPDLFYIGKDNHVYLVFEPYEIGPYASGFIAIDMGEAKL</sequence>
<dbReference type="HOGENOM" id="CLU_1259765_0_0_9"/>
<name>H1D0V2_9FIRM</name>
<dbReference type="AlphaFoldDB" id="H1D0V2"/>
<proteinExistence type="predicted"/>
<evidence type="ECO:0000313" key="4">
    <source>
        <dbReference type="Proteomes" id="UP000003277"/>
    </source>
</evidence>
<dbReference type="InterPro" id="IPR021729">
    <property type="entry name" value="DUF3298"/>
</dbReference>
<dbReference type="OrthoDB" id="5637at2"/>
<dbReference type="RefSeq" id="WP_008859734.1">
    <property type="nucleotide sequence ID" value="NZ_JH591188.1"/>
</dbReference>
<keyword evidence="4" id="KW-1185">Reference proteome</keyword>